<gene>
    <name evidence="2" type="ORF">GLYMA_20G011600</name>
</gene>
<dbReference type="PaxDb" id="3847-GLYMA20G01440.1"/>
<accession>I1ND49</accession>
<dbReference type="AlphaFoldDB" id="I1ND49"/>
<keyword evidence="1" id="KW-0732">Signal</keyword>
<name>I1ND49_SOYBN</name>
<evidence type="ECO:0000313" key="3">
    <source>
        <dbReference type="EnsemblPlants" id="KRG89254"/>
    </source>
</evidence>
<dbReference type="EMBL" id="CM000853">
    <property type="protein sequence ID" value="KRG89254.1"/>
    <property type="molecule type" value="Genomic_DNA"/>
</dbReference>
<evidence type="ECO:0000313" key="4">
    <source>
        <dbReference type="Proteomes" id="UP000008827"/>
    </source>
</evidence>
<evidence type="ECO:0000313" key="2">
    <source>
        <dbReference type="EMBL" id="KRG89254.1"/>
    </source>
</evidence>
<organism evidence="3">
    <name type="scientific">Glycine max</name>
    <name type="common">Soybean</name>
    <name type="synonym">Glycine hispida</name>
    <dbReference type="NCBI Taxonomy" id="3847"/>
    <lineage>
        <taxon>Eukaryota</taxon>
        <taxon>Viridiplantae</taxon>
        <taxon>Streptophyta</taxon>
        <taxon>Embryophyta</taxon>
        <taxon>Tracheophyta</taxon>
        <taxon>Spermatophyta</taxon>
        <taxon>Magnoliopsida</taxon>
        <taxon>eudicotyledons</taxon>
        <taxon>Gunneridae</taxon>
        <taxon>Pentapetalae</taxon>
        <taxon>rosids</taxon>
        <taxon>fabids</taxon>
        <taxon>Fabales</taxon>
        <taxon>Fabaceae</taxon>
        <taxon>Papilionoideae</taxon>
        <taxon>50 kb inversion clade</taxon>
        <taxon>NPAAA clade</taxon>
        <taxon>indigoferoid/millettioid clade</taxon>
        <taxon>Phaseoleae</taxon>
        <taxon>Glycine</taxon>
        <taxon>Glycine subgen. Soja</taxon>
    </lineage>
</organism>
<feature type="chain" id="PRO_5014579456" evidence="1">
    <location>
        <begin position="22"/>
        <end position="89"/>
    </location>
</feature>
<evidence type="ECO:0000256" key="1">
    <source>
        <dbReference type="SAM" id="SignalP"/>
    </source>
</evidence>
<dbReference type="InParanoid" id="I1ND49"/>
<dbReference type="Proteomes" id="UP000008827">
    <property type="component" value="Chromosome 20"/>
</dbReference>
<protein>
    <submittedName>
        <fullName evidence="2 3">Uncharacterized protein</fullName>
    </submittedName>
</protein>
<proteinExistence type="predicted"/>
<reference evidence="2 3" key="1">
    <citation type="journal article" date="2010" name="Nature">
        <title>Genome sequence of the palaeopolyploid soybean.</title>
        <authorList>
            <person name="Schmutz J."/>
            <person name="Cannon S.B."/>
            <person name="Schlueter J."/>
            <person name="Ma J."/>
            <person name="Mitros T."/>
            <person name="Nelson W."/>
            <person name="Hyten D.L."/>
            <person name="Song Q."/>
            <person name="Thelen J.J."/>
            <person name="Cheng J."/>
            <person name="Xu D."/>
            <person name="Hellsten U."/>
            <person name="May G.D."/>
            <person name="Yu Y."/>
            <person name="Sakurai T."/>
            <person name="Umezawa T."/>
            <person name="Bhattacharyya M.K."/>
            <person name="Sandhu D."/>
            <person name="Valliyodan B."/>
            <person name="Lindquist E."/>
            <person name="Peto M."/>
            <person name="Grant D."/>
            <person name="Shu S."/>
            <person name="Goodstein D."/>
            <person name="Barry K."/>
            <person name="Futrell-Griggs M."/>
            <person name="Abernathy B."/>
            <person name="Du J."/>
            <person name="Tian Z."/>
            <person name="Zhu L."/>
            <person name="Gill N."/>
            <person name="Joshi T."/>
            <person name="Libault M."/>
            <person name="Sethuraman A."/>
            <person name="Zhang X.-C."/>
            <person name="Shinozaki K."/>
            <person name="Nguyen H.T."/>
            <person name="Wing R.A."/>
            <person name="Cregan P."/>
            <person name="Specht J."/>
            <person name="Grimwood J."/>
            <person name="Rokhsar D."/>
            <person name="Stacey G."/>
            <person name="Shoemaker R.C."/>
            <person name="Jackson S.A."/>
        </authorList>
    </citation>
    <scope>NUCLEOTIDE SEQUENCE [LARGE SCALE GENOMIC DNA]</scope>
    <source>
        <strain evidence="3">cv. Williams 82</strain>
        <tissue evidence="2">Callus</tissue>
    </source>
</reference>
<dbReference type="EnsemblPlants" id="KRG89254">
    <property type="protein sequence ID" value="KRG89254"/>
    <property type="gene ID" value="GLYMA_20G011600"/>
</dbReference>
<sequence length="89" mass="9876">MGSKAMLVLVMFLASALILSAEVAPKNLDENFDAKHVGVVDTNEVDEKKDGYVSWRSGVPLRCAHPCCYWYHGRCLKYCCGPPPPKPHN</sequence>
<keyword evidence="4" id="KW-1185">Reference proteome</keyword>
<reference evidence="2" key="3">
    <citation type="submission" date="2018-07" db="EMBL/GenBank/DDBJ databases">
        <title>WGS assembly of Glycine max.</title>
        <authorList>
            <person name="Schmutz J."/>
            <person name="Cannon S."/>
            <person name="Schlueter J."/>
            <person name="Ma J."/>
            <person name="Mitros T."/>
            <person name="Nelson W."/>
            <person name="Hyten D."/>
            <person name="Song Q."/>
            <person name="Thelen J."/>
            <person name="Cheng J."/>
            <person name="Xu D."/>
            <person name="Hellsten U."/>
            <person name="May G."/>
            <person name="Yu Y."/>
            <person name="Sakurai T."/>
            <person name="Umezawa T."/>
            <person name="Bhattacharyya M."/>
            <person name="Sandhu D."/>
            <person name="Valliyodan B."/>
            <person name="Lindquist E."/>
            <person name="Peto M."/>
            <person name="Grant D."/>
            <person name="Shu S."/>
            <person name="Goodstein D."/>
            <person name="Barry K."/>
            <person name="Futrell-Griggs M."/>
            <person name="Abernathy B."/>
            <person name="Du J."/>
            <person name="Tian Z."/>
            <person name="Zhu L."/>
            <person name="Gill N."/>
            <person name="Joshi T."/>
            <person name="Libault M."/>
            <person name="Sethuraman A."/>
            <person name="Zhang X."/>
            <person name="Shinozaki K."/>
            <person name="Nguyen H."/>
            <person name="Wing R."/>
            <person name="Cregan P."/>
            <person name="Specht J."/>
            <person name="Grimwood J."/>
            <person name="Rokhsar D."/>
            <person name="Stacey G."/>
            <person name="Shoemaker R."/>
            <person name="Jackson S."/>
        </authorList>
    </citation>
    <scope>NUCLEOTIDE SEQUENCE</scope>
    <source>
        <tissue evidence="2">Callus</tissue>
    </source>
</reference>
<feature type="signal peptide" evidence="1">
    <location>
        <begin position="1"/>
        <end position="21"/>
    </location>
</feature>
<reference evidence="3" key="2">
    <citation type="submission" date="2018-02" db="UniProtKB">
        <authorList>
            <consortium name="EnsemblPlants"/>
        </authorList>
    </citation>
    <scope>IDENTIFICATION</scope>
    <source>
        <strain evidence="3">Williams 82</strain>
    </source>
</reference>
<dbReference type="Gramene" id="KRG89254">
    <property type="protein sequence ID" value="KRG89254"/>
    <property type="gene ID" value="GLYMA_20G011600"/>
</dbReference>
<dbReference type="ExpressionAtlas" id="I1ND49">
    <property type="expression patterns" value="baseline"/>
</dbReference>
<dbReference type="HOGENOM" id="CLU_2626892_0_0_1"/>